<dbReference type="PANTHER" id="PTHR33198">
    <property type="entry name" value="ANK_REP_REGION DOMAIN-CONTAINING PROTEIN-RELATED"/>
    <property type="match status" value="1"/>
</dbReference>
<reference evidence="1 2" key="1">
    <citation type="journal article" date="2008" name="Nature">
        <title>The genome of the model beetle and pest Tribolium castaneum.</title>
        <authorList>
            <consortium name="Tribolium Genome Sequencing Consortium"/>
            <person name="Richards S."/>
            <person name="Gibbs R.A."/>
            <person name="Weinstock G.M."/>
            <person name="Brown S.J."/>
            <person name="Denell R."/>
            <person name="Beeman R.W."/>
            <person name="Gibbs R."/>
            <person name="Beeman R.W."/>
            <person name="Brown S.J."/>
            <person name="Bucher G."/>
            <person name="Friedrich M."/>
            <person name="Grimmelikhuijzen C.J."/>
            <person name="Klingler M."/>
            <person name="Lorenzen M."/>
            <person name="Richards S."/>
            <person name="Roth S."/>
            <person name="Schroder R."/>
            <person name="Tautz D."/>
            <person name="Zdobnov E.M."/>
            <person name="Muzny D."/>
            <person name="Gibbs R.A."/>
            <person name="Weinstock G.M."/>
            <person name="Attaway T."/>
            <person name="Bell S."/>
            <person name="Buhay C.J."/>
            <person name="Chandrabose M.N."/>
            <person name="Chavez D."/>
            <person name="Clerk-Blankenburg K.P."/>
            <person name="Cree A."/>
            <person name="Dao M."/>
            <person name="Davis C."/>
            <person name="Chacko J."/>
            <person name="Dinh H."/>
            <person name="Dugan-Rocha S."/>
            <person name="Fowler G."/>
            <person name="Garner T.T."/>
            <person name="Garnes J."/>
            <person name="Gnirke A."/>
            <person name="Hawes A."/>
            <person name="Hernandez J."/>
            <person name="Hines S."/>
            <person name="Holder M."/>
            <person name="Hume J."/>
            <person name="Jhangiani S.N."/>
            <person name="Joshi V."/>
            <person name="Khan Z.M."/>
            <person name="Jackson L."/>
            <person name="Kovar C."/>
            <person name="Kowis A."/>
            <person name="Lee S."/>
            <person name="Lewis L.R."/>
            <person name="Margolis J."/>
            <person name="Morgan M."/>
            <person name="Nazareth L.V."/>
            <person name="Nguyen N."/>
            <person name="Okwuonu G."/>
            <person name="Parker D."/>
            <person name="Richards S."/>
            <person name="Ruiz S.J."/>
            <person name="Santibanez J."/>
            <person name="Savard J."/>
            <person name="Scherer S.E."/>
            <person name="Schneider B."/>
            <person name="Sodergren E."/>
            <person name="Tautz D."/>
            <person name="Vattahil S."/>
            <person name="Villasana D."/>
            <person name="White C.S."/>
            <person name="Wright R."/>
            <person name="Park Y."/>
            <person name="Beeman R.W."/>
            <person name="Lord J."/>
            <person name="Oppert B."/>
            <person name="Lorenzen M."/>
            <person name="Brown S."/>
            <person name="Wang L."/>
            <person name="Savard J."/>
            <person name="Tautz D."/>
            <person name="Richards S."/>
            <person name="Weinstock G."/>
            <person name="Gibbs R.A."/>
            <person name="Liu Y."/>
            <person name="Worley K."/>
            <person name="Weinstock G."/>
            <person name="Elsik C.G."/>
            <person name="Reese J.T."/>
            <person name="Elhaik E."/>
            <person name="Landan G."/>
            <person name="Graur D."/>
            <person name="Arensburger P."/>
            <person name="Atkinson P."/>
            <person name="Beeman R.W."/>
            <person name="Beidler J."/>
            <person name="Brown S.J."/>
            <person name="Demuth J.P."/>
            <person name="Drury D.W."/>
            <person name="Du Y.Z."/>
            <person name="Fujiwara H."/>
            <person name="Lorenzen M."/>
            <person name="Maselli V."/>
            <person name="Osanai M."/>
            <person name="Park Y."/>
            <person name="Robertson H.M."/>
            <person name="Tu Z."/>
            <person name="Wang J.J."/>
            <person name="Wang S."/>
            <person name="Richards S."/>
            <person name="Song H."/>
            <person name="Zhang L."/>
            <person name="Sodergren E."/>
            <person name="Werner D."/>
            <person name="Stanke M."/>
            <person name="Morgenstern B."/>
            <person name="Solovyev V."/>
            <person name="Kosarev P."/>
            <person name="Brown G."/>
            <person name="Chen H.C."/>
            <person name="Ermolaeva O."/>
            <person name="Hlavina W."/>
            <person name="Kapustin Y."/>
            <person name="Kiryutin B."/>
            <person name="Kitts P."/>
            <person name="Maglott D."/>
            <person name="Pruitt K."/>
            <person name="Sapojnikov V."/>
            <person name="Souvorov A."/>
            <person name="Mackey A.J."/>
            <person name="Waterhouse R.M."/>
            <person name="Wyder S."/>
            <person name="Zdobnov E.M."/>
            <person name="Zdobnov E.M."/>
            <person name="Wyder S."/>
            <person name="Kriventseva E.V."/>
            <person name="Kadowaki T."/>
            <person name="Bork P."/>
            <person name="Aranda M."/>
            <person name="Bao R."/>
            <person name="Beermann A."/>
            <person name="Berns N."/>
            <person name="Bolognesi R."/>
            <person name="Bonneton F."/>
            <person name="Bopp D."/>
            <person name="Brown S.J."/>
            <person name="Bucher G."/>
            <person name="Butts T."/>
            <person name="Chaumot A."/>
            <person name="Denell R.E."/>
            <person name="Ferrier D.E."/>
            <person name="Friedrich M."/>
            <person name="Gordon C.M."/>
            <person name="Jindra M."/>
            <person name="Klingler M."/>
            <person name="Lan Q."/>
            <person name="Lattorff H.M."/>
            <person name="Laudet V."/>
            <person name="von Levetsow C."/>
            <person name="Liu Z."/>
            <person name="Lutz R."/>
            <person name="Lynch J.A."/>
            <person name="da Fonseca R.N."/>
            <person name="Posnien N."/>
            <person name="Reuter R."/>
            <person name="Roth S."/>
            <person name="Savard J."/>
            <person name="Schinko J.B."/>
            <person name="Schmitt C."/>
            <person name="Schoppmeier M."/>
            <person name="Schroder R."/>
            <person name="Shippy T.D."/>
            <person name="Simonnet F."/>
            <person name="Marques-Souza H."/>
            <person name="Tautz D."/>
            <person name="Tomoyasu Y."/>
            <person name="Trauner J."/>
            <person name="Van der Zee M."/>
            <person name="Vervoort M."/>
            <person name="Wittkopp N."/>
            <person name="Wimmer E.A."/>
            <person name="Yang X."/>
            <person name="Jones A.K."/>
            <person name="Sattelle D.B."/>
            <person name="Ebert P.R."/>
            <person name="Nelson D."/>
            <person name="Scott J.G."/>
            <person name="Beeman R.W."/>
            <person name="Muthukrishnan S."/>
            <person name="Kramer K.J."/>
            <person name="Arakane Y."/>
            <person name="Beeman R.W."/>
            <person name="Zhu Q."/>
            <person name="Hogenkamp D."/>
            <person name="Dixit R."/>
            <person name="Oppert B."/>
            <person name="Jiang H."/>
            <person name="Zou Z."/>
            <person name="Marshall J."/>
            <person name="Elpidina E."/>
            <person name="Vinokurov K."/>
            <person name="Oppert C."/>
            <person name="Zou Z."/>
            <person name="Evans J."/>
            <person name="Lu Z."/>
            <person name="Zhao P."/>
            <person name="Sumathipala N."/>
            <person name="Altincicek B."/>
            <person name="Vilcinskas A."/>
            <person name="Williams M."/>
            <person name="Hultmark D."/>
            <person name="Hetru C."/>
            <person name="Jiang H."/>
            <person name="Grimmelikhuijzen C.J."/>
            <person name="Hauser F."/>
            <person name="Cazzamali G."/>
            <person name="Williamson M."/>
            <person name="Park Y."/>
            <person name="Li B."/>
            <person name="Tanaka Y."/>
            <person name="Predel R."/>
            <person name="Neupert S."/>
            <person name="Schachtner J."/>
            <person name="Verleyen P."/>
            <person name="Raible F."/>
            <person name="Bork P."/>
            <person name="Friedrich M."/>
            <person name="Walden K.K."/>
            <person name="Robertson H.M."/>
            <person name="Angeli S."/>
            <person name="Foret S."/>
            <person name="Bucher G."/>
            <person name="Schuetz S."/>
            <person name="Maleszka R."/>
            <person name="Wimmer E.A."/>
            <person name="Beeman R.W."/>
            <person name="Lorenzen M."/>
            <person name="Tomoyasu Y."/>
            <person name="Miller S.C."/>
            <person name="Grossmann D."/>
            <person name="Bucher G."/>
        </authorList>
    </citation>
    <scope>NUCLEOTIDE SEQUENCE [LARGE SCALE GENOMIC DNA]</scope>
    <source>
        <strain evidence="1 2">Georgia GA2</strain>
    </source>
</reference>
<dbReference type="InParanoid" id="D7EM16"/>
<protein>
    <submittedName>
        <fullName evidence="1">Uncharacterized protein</fullName>
    </submittedName>
</protein>
<dbReference type="OMA" id="IAANCEY"/>
<dbReference type="KEGG" id="tca:100141835"/>
<evidence type="ECO:0000313" key="1">
    <source>
        <dbReference type="EMBL" id="EFA12511.1"/>
    </source>
</evidence>
<dbReference type="EMBL" id="KQ973412">
    <property type="protein sequence ID" value="EFA12511.1"/>
    <property type="molecule type" value="Genomic_DNA"/>
</dbReference>
<dbReference type="HOGENOM" id="CLU_035540_0_1_1"/>
<proteinExistence type="predicted"/>
<evidence type="ECO:0000313" key="2">
    <source>
        <dbReference type="Proteomes" id="UP000007266"/>
    </source>
</evidence>
<dbReference type="OrthoDB" id="7323790at2759"/>
<dbReference type="PANTHER" id="PTHR33198:SF8">
    <property type="entry name" value="CCHC-TYPE DOMAIN-CONTAINING PROTEIN"/>
    <property type="match status" value="1"/>
</dbReference>
<organism evidence="1 2">
    <name type="scientific">Tribolium castaneum</name>
    <name type="common">Red flour beetle</name>
    <dbReference type="NCBI Taxonomy" id="7070"/>
    <lineage>
        <taxon>Eukaryota</taxon>
        <taxon>Metazoa</taxon>
        <taxon>Ecdysozoa</taxon>
        <taxon>Arthropoda</taxon>
        <taxon>Hexapoda</taxon>
        <taxon>Insecta</taxon>
        <taxon>Pterygota</taxon>
        <taxon>Neoptera</taxon>
        <taxon>Endopterygota</taxon>
        <taxon>Coleoptera</taxon>
        <taxon>Polyphaga</taxon>
        <taxon>Cucujiformia</taxon>
        <taxon>Tenebrionidae</taxon>
        <taxon>Tenebrionidae incertae sedis</taxon>
        <taxon>Tribolium</taxon>
    </lineage>
</organism>
<dbReference type="eggNOG" id="ENOG502S20V">
    <property type="taxonomic scope" value="Eukaryota"/>
</dbReference>
<sequence>MDSLKQPKPKSLEGNLAVNWKKFKKAIDIYIVASGNDDLKDPIKAAIWLHCMGEETLEILDTLELTEEGRKDPEEIVCKLDEYFVPKTNVSVERHKFNSRVQMANENFDSFLGDLRKIAANCEYGDLKDDLIKDRIVCAINDKRVKDRLLRETDLNLEKAISICKAAEQSVISTK</sequence>
<accession>D7EM16</accession>
<keyword evidence="2" id="KW-1185">Reference proteome</keyword>
<reference evidence="1 2" key="2">
    <citation type="journal article" date="2010" name="Nucleic Acids Res.">
        <title>BeetleBase in 2010: revisions to provide comprehensive genomic information for Tribolium castaneum.</title>
        <authorList>
            <person name="Kim H.S."/>
            <person name="Murphy T."/>
            <person name="Xia J."/>
            <person name="Caragea D."/>
            <person name="Park Y."/>
            <person name="Beeman R.W."/>
            <person name="Lorenzen M.D."/>
            <person name="Butcher S."/>
            <person name="Manak J.R."/>
            <person name="Brown S.J."/>
        </authorList>
    </citation>
    <scope>NUCLEOTIDE SEQUENCE [LARGE SCALE GENOMIC DNA]</scope>
    <source>
        <strain evidence="1 2">Georgia GA2</strain>
    </source>
</reference>
<dbReference type="PhylomeDB" id="D7EM16"/>
<dbReference type="STRING" id="7070.D7EM16"/>
<name>D7EM16_TRICA</name>
<gene>
    <name evidence="1" type="primary">AUGUSTUS-3.0.2_04209</name>
    <name evidence="1" type="ORF">TcasGA2_TC004209</name>
</gene>
<dbReference type="Proteomes" id="UP000007266">
    <property type="component" value="Unassembled WGS sequence"/>
</dbReference>
<dbReference type="AlphaFoldDB" id="D7EM16"/>